<dbReference type="RefSeq" id="WP_269965192.1">
    <property type="nucleotide sequence ID" value="NZ_JAKMUS010000005.1"/>
</dbReference>
<dbReference type="EMBL" id="JAKMUS010000005">
    <property type="protein sequence ID" value="MCZ9293750.1"/>
    <property type="molecule type" value="Genomic_DNA"/>
</dbReference>
<evidence type="ECO:0000313" key="3">
    <source>
        <dbReference type="Proteomes" id="UP001146468"/>
    </source>
</evidence>
<protein>
    <submittedName>
        <fullName evidence="2">HNH endonuclease</fullName>
    </submittedName>
</protein>
<sequence length="480" mass="53113">MTQLTDRPPQPPEPPPPNPTAFFATENPDNIDAIAGMGMRAAIHAVFHHYATADEFEGSKDHDTELARMCSATGLSLTEVRGAVYAYRSLKDLPMLRALQEATHRLDLRRLKAIDRAISVLGDTPDPEVFALLDALLVTLFTPTKPNQALPGANTITTRLNKAIGDMDSSVAFDQKKREKREKGRTLLPGECEVTFHDGYYHGSSGMTMIADHATSAAVKAFIGETAKEHGITDDEATLLLLTGKIAPAANARVYGYAPKNSDGTIDESASVFIPGHGFTTATGTEMFHSFDPKLVDMDAAATRSIDGYVPPADIAAFVRGRDGTCIYPGCDRTAWECQLDHRIAYGLGGSTTANNLYCLCQKHHNVKTDRRAFYLVDPTTGDVVWLFSDGTYALADRNGFINSQVTETTPRWKQTINDVERLKRTRSRFFAKCHRVLDVFEENFDYEECLKSLSALEREYGMEFPFHPVPFPEEPEVDY</sequence>
<evidence type="ECO:0000313" key="2">
    <source>
        <dbReference type="EMBL" id="MCZ9293750.1"/>
    </source>
</evidence>
<dbReference type="Proteomes" id="UP001146468">
    <property type="component" value="Unassembled WGS sequence"/>
</dbReference>
<organism evidence="2 3">
    <name type="scientific">Corynebacterium meitnerae</name>
    <dbReference type="NCBI Taxonomy" id="2913498"/>
    <lineage>
        <taxon>Bacteria</taxon>
        <taxon>Bacillati</taxon>
        <taxon>Actinomycetota</taxon>
        <taxon>Actinomycetes</taxon>
        <taxon>Mycobacteriales</taxon>
        <taxon>Corynebacteriaceae</taxon>
        <taxon>Corynebacterium</taxon>
    </lineage>
</organism>
<comment type="caution">
    <text evidence="2">The sequence shown here is derived from an EMBL/GenBank/DDBJ whole genome shotgun (WGS) entry which is preliminary data.</text>
</comment>
<keyword evidence="2" id="KW-0540">Nuclease</keyword>
<dbReference type="SMART" id="SM00507">
    <property type="entry name" value="HNHc"/>
    <property type="match status" value="1"/>
</dbReference>
<dbReference type="GO" id="GO:0004519">
    <property type="term" value="F:endonuclease activity"/>
    <property type="evidence" value="ECO:0007669"/>
    <property type="project" value="UniProtKB-KW"/>
</dbReference>
<keyword evidence="2" id="KW-0255">Endonuclease</keyword>
<dbReference type="InterPro" id="IPR003615">
    <property type="entry name" value="HNH_nuc"/>
</dbReference>
<reference evidence="2" key="1">
    <citation type="submission" date="2022-02" db="EMBL/GenBank/DDBJ databases">
        <title>Corynebacterium sp. from urogenital microbiome.</title>
        <authorList>
            <person name="Cappelli E.A."/>
            <person name="Ribeiro T.G."/>
            <person name="Peixe L."/>
        </authorList>
    </citation>
    <scope>NUCLEOTIDE SEQUENCE</scope>
    <source>
        <strain evidence="2">C8Ua_172</strain>
    </source>
</reference>
<accession>A0A9X3RJ95</accession>
<name>A0A9X3RJ95_9CORY</name>
<keyword evidence="3" id="KW-1185">Reference proteome</keyword>
<dbReference type="CDD" id="cd00085">
    <property type="entry name" value="HNHc"/>
    <property type="match status" value="1"/>
</dbReference>
<evidence type="ECO:0000259" key="1">
    <source>
        <dbReference type="SMART" id="SM00507"/>
    </source>
</evidence>
<keyword evidence="2" id="KW-0378">Hydrolase</keyword>
<dbReference type="AlphaFoldDB" id="A0A9X3RJ95"/>
<dbReference type="Gene3D" id="1.10.30.50">
    <property type="match status" value="1"/>
</dbReference>
<gene>
    <name evidence="2" type="ORF">L8U60_04535</name>
</gene>
<proteinExistence type="predicted"/>
<feature type="domain" description="HNH nuclease" evidence="1">
    <location>
        <begin position="314"/>
        <end position="366"/>
    </location>
</feature>